<evidence type="ECO:0000256" key="1">
    <source>
        <dbReference type="ARBA" id="ARBA00006930"/>
    </source>
</evidence>
<organism evidence="6 7">
    <name type="scientific">Pueribacillus theae</name>
    <dbReference type="NCBI Taxonomy" id="2171751"/>
    <lineage>
        <taxon>Bacteria</taxon>
        <taxon>Bacillati</taxon>
        <taxon>Bacillota</taxon>
        <taxon>Bacilli</taxon>
        <taxon>Bacillales</taxon>
        <taxon>Bacillaceae</taxon>
        <taxon>Pueribacillus</taxon>
    </lineage>
</organism>
<feature type="coiled-coil region" evidence="4">
    <location>
        <begin position="701"/>
        <end position="827"/>
    </location>
</feature>
<reference evidence="6 7" key="1">
    <citation type="submission" date="2018-04" db="EMBL/GenBank/DDBJ databases">
        <title>Camelliibacillus theae gen. nov., sp. nov., isolated from Pu'er tea.</title>
        <authorList>
            <person name="Niu L."/>
        </authorList>
    </citation>
    <scope>NUCLEOTIDE SEQUENCE [LARGE SCALE GENOMIC DNA]</scope>
    <source>
        <strain evidence="6 7">T8</strain>
    </source>
</reference>
<feature type="coiled-coil region" evidence="4">
    <location>
        <begin position="619"/>
        <end position="653"/>
    </location>
</feature>
<evidence type="ECO:0000259" key="5">
    <source>
        <dbReference type="Pfam" id="PF13476"/>
    </source>
</evidence>
<evidence type="ECO:0000313" key="7">
    <source>
        <dbReference type="Proteomes" id="UP000245998"/>
    </source>
</evidence>
<dbReference type="Pfam" id="PF13476">
    <property type="entry name" value="AAA_23"/>
    <property type="match status" value="1"/>
</dbReference>
<name>A0A2U1K5N9_9BACI</name>
<dbReference type="InterPro" id="IPR027417">
    <property type="entry name" value="P-loop_NTPase"/>
</dbReference>
<comment type="similarity">
    <text evidence="1">Belongs to the SMC family. SbcC subfamily.</text>
</comment>
<evidence type="ECO:0000256" key="2">
    <source>
        <dbReference type="ARBA" id="ARBA00011322"/>
    </source>
</evidence>
<comment type="subunit">
    <text evidence="2">Heterodimer of SbcC and SbcD.</text>
</comment>
<sequence length="1122" mass="129654">MRPIELTISGLHSFREKQVINFETLREVGVFGIFGSTGSGKSSILDAMTLALYGKVERAANNTQGILNHAENTVTVSFTFEIGKSESGGRYRIERTYKRSGDISVRTSLCRFVEIGEEEIVLADKEREVTANVQQLLGLTIDDFTRAVVLPQGKFAEFLSLKGADRRKMLERLFHLEIYGERLNKRLKTKLESERSKLNEITASQLELGDATAEDVKRAKEEANKAAQNFAVKKTEMENAEKIYQAQSEIWKLQIEKQQTEEKKKALEQEEQEIDKLKSELHKAQEADRLKPYLTDLNEAEKAVSDCEKDLDEIRKELLHTREEFETARKDYEITKQNLDEMMPKLIQKTETFKSAIELEKQWKEKSSEMDKLKKSLLSIKEELKTEEKILASALGELKKAIDLQEALEVELDSCTVTSDERQSIQDALYDKRAIDVLNEKEKEIGEELKTSKKQFEAKQKAYQRSSGMLKQHQKQGLELFQSIETLYNQASECKRACESFEKKLVKEKEKAEQNLDDLRKEELARELHASLQVGDPCPVCGSINHQKKSFETHSSSDTEVVKGKIEKITTAIEEIKTKHYEIDLARTKSTQQIETLSEHLNEQPSLSEFKQQSSEYSLAELISEINNLNQDIIEQENRLRHFVRNNNQYEQELLKSKSEWEQSNEFHQELVRKMKEITTKKEYALERWKEKYPQKNLSEIEQEQKNINERDKKATELKSRLQASIPYIQKRQKTIEHTKELLGNLKLKKERVESEVHYLEKDVNQIKAQIAHITNGQPASQLLSKAEQRLIELKQAEKAASERFKIKNEQKQVLENKENVKQERLKQISKHKETTQKRWDEQVTTSIFESKEELESAFVGSNQQEEWEARIESFFEAFHAVTHDLTRLNNQLKDNQLTEQEWKKSEDDLKQSKQLYNEAMETKSQTEYHYKNVEQRHKRFMELETIRKKAQKTVEQLSKLETVFRGNAFVEFMAEEQLMQVTRDASARLGNLTRQRYAIEVNSDGGFVIRDNANGGVKRPVSTLSGGETFLTSLALALSLSANIQLRGKYPLEFFFLDEGFGTLDQELLDTVITSLEKLNMDNLSIGVISHVPELKARLARKLIVQPAEPSGRGSRISLST</sequence>
<feature type="domain" description="Rad50/SbcC-type AAA" evidence="5">
    <location>
        <begin position="5"/>
        <end position="205"/>
    </location>
</feature>
<dbReference type="RefSeq" id="WP_116553627.1">
    <property type="nucleotide sequence ID" value="NZ_QCZG01000005.1"/>
</dbReference>
<comment type="caution">
    <text evidence="6">The sequence shown here is derived from an EMBL/GenBank/DDBJ whole genome shotgun (WGS) entry which is preliminary data.</text>
</comment>
<dbReference type="Pfam" id="PF13558">
    <property type="entry name" value="SbcC_Walker_B"/>
    <property type="match status" value="1"/>
</dbReference>
<accession>A0A2U1K5N9</accession>
<dbReference type="PANTHER" id="PTHR32114">
    <property type="entry name" value="ABC TRANSPORTER ABCH.3"/>
    <property type="match status" value="1"/>
</dbReference>
<dbReference type="Gene3D" id="3.40.50.300">
    <property type="entry name" value="P-loop containing nucleotide triphosphate hydrolases"/>
    <property type="match status" value="2"/>
</dbReference>
<dbReference type="EMBL" id="QCZG01000005">
    <property type="protein sequence ID" value="PWA12846.1"/>
    <property type="molecule type" value="Genomic_DNA"/>
</dbReference>
<dbReference type="GO" id="GO:0016887">
    <property type="term" value="F:ATP hydrolysis activity"/>
    <property type="evidence" value="ECO:0007669"/>
    <property type="project" value="InterPro"/>
</dbReference>
<dbReference type="GO" id="GO:0006302">
    <property type="term" value="P:double-strand break repair"/>
    <property type="evidence" value="ECO:0007669"/>
    <property type="project" value="InterPro"/>
</dbReference>
<evidence type="ECO:0000256" key="4">
    <source>
        <dbReference type="SAM" id="Coils"/>
    </source>
</evidence>
<gene>
    <name evidence="6" type="ORF">DCC39_04155</name>
</gene>
<feature type="coiled-coil region" evidence="4">
    <location>
        <begin position="184"/>
        <end position="390"/>
    </location>
</feature>
<keyword evidence="4" id="KW-0175">Coiled coil</keyword>
<evidence type="ECO:0000256" key="3">
    <source>
        <dbReference type="ARBA" id="ARBA00013368"/>
    </source>
</evidence>
<dbReference type="SUPFAM" id="SSF52540">
    <property type="entry name" value="P-loop containing nucleoside triphosphate hydrolases"/>
    <property type="match status" value="1"/>
</dbReference>
<dbReference type="InterPro" id="IPR038729">
    <property type="entry name" value="Rad50/SbcC_AAA"/>
</dbReference>
<feature type="coiled-coil region" evidence="4">
    <location>
        <begin position="484"/>
        <end position="522"/>
    </location>
</feature>
<protein>
    <recommendedName>
        <fullName evidence="3">Nuclease SbcCD subunit C</fullName>
    </recommendedName>
</protein>
<proteinExistence type="inferred from homology"/>
<dbReference type="OrthoDB" id="9795626at2"/>
<dbReference type="AlphaFoldDB" id="A0A2U1K5N9"/>
<evidence type="ECO:0000313" key="6">
    <source>
        <dbReference type="EMBL" id="PWA12846.1"/>
    </source>
</evidence>
<dbReference type="Proteomes" id="UP000245998">
    <property type="component" value="Unassembled WGS sequence"/>
</dbReference>
<dbReference type="PANTHER" id="PTHR32114:SF2">
    <property type="entry name" value="ABC TRANSPORTER ABCH.3"/>
    <property type="match status" value="1"/>
</dbReference>
<keyword evidence="7" id="KW-1185">Reference proteome</keyword>